<keyword evidence="3" id="KW-1185">Reference proteome</keyword>
<sequence>MVGHRTMIKPSRSDEVLDADQQLQISNQVRAHFDSVAPKRTTKPNRSESDSTPESSICTENFSVPEFQKFQSLQSQSQVMFTDPNTLEQEEFVETRYYTELDSIDKQHYAVQYLFSSFFLVVQDLYI</sequence>
<evidence type="ECO:0000256" key="1">
    <source>
        <dbReference type="SAM" id="MobiDB-lite"/>
    </source>
</evidence>
<dbReference type="EMBL" id="CAUOFW020000685">
    <property type="protein sequence ID" value="CAK9135000.1"/>
    <property type="molecule type" value="Genomic_DNA"/>
</dbReference>
<dbReference type="PANTHER" id="PTHR34686">
    <property type="entry name" value="MATERNAL EFFECT EMBRYO ARREST PROTEIN"/>
    <property type="match status" value="1"/>
</dbReference>
<organism evidence="2 3">
    <name type="scientific">Ilex paraguariensis</name>
    <name type="common">yerba mate</name>
    <dbReference type="NCBI Taxonomy" id="185542"/>
    <lineage>
        <taxon>Eukaryota</taxon>
        <taxon>Viridiplantae</taxon>
        <taxon>Streptophyta</taxon>
        <taxon>Embryophyta</taxon>
        <taxon>Tracheophyta</taxon>
        <taxon>Spermatophyta</taxon>
        <taxon>Magnoliopsida</taxon>
        <taxon>eudicotyledons</taxon>
        <taxon>Gunneridae</taxon>
        <taxon>Pentapetalae</taxon>
        <taxon>asterids</taxon>
        <taxon>campanulids</taxon>
        <taxon>Aquifoliales</taxon>
        <taxon>Aquifoliaceae</taxon>
        <taxon>Ilex</taxon>
    </lineage>
</organism>
<gene>
    <name evidence="2" type="ORF">ILEXP_LOCUS1921</name>
</gene>
<accession>A0ABC8QUF2</accession>
<feature type="region of interest" description="Disordered" evidence="1">
    <location>
        <begin position="1"/>
        <end position="58"/>
    </location>
</feature>
<dbReference type="AlphaFoldDB" id="A0ABC8QUF2"/>
<dbReference type="PANTHER" id="PTHR34686:SF1">
    <property type="entry name" value="MATERNAL EFFECT EMBRYO ARREST 59"/>
    <property type="match status" value="1"/>
</dbReference>
<name>A0ABC8QUF2_9AQUA</name>
<comment type="caution">
    <text evidence="2">The sequence shown here is derived from an EMBL/GenBank/DDBJ whole genome shotgun (WGS) entry which is preliminary data.</text>
</comment>
<evidence type="ECO:0000313" key="2">
    <source>
        <dbReference type="EMBL" id="CAK9135000.1"/>
    </source>
</evidence>
<dbReference type="Proteomes" id="UP001642360">
    <property type="component" value="Unassembled WGS sequence"/>
</dbReference>
<proteinExistence type="predicted"/>
<protein>
    <submittedName>
        <fullName evidence="2">Uncharacterized protein</fullName>
    </submittedName>
</protein>
<reference evidence="2 3" key="1">
    <citation type="submission" date="2024-02" db="EMBL/GenBank/DDBJ databases">
        <authorList>
            <person name="Vignale AGUSTIN F."/>
            <person name="Sosa J E."/>
            <person name="Modenutti C."/>
        </authorList>
    </citation>
    <scope>NUCLEOTIDE SEQUENCE [LARGE SCALE GENOMIC DNA]</scope>
</reference>
<evidence type="ECO:0000313" key="3">
    <source>
        <dbReference type="Proteomes" id="UP001642360"/>
    </source>
</evidence>